<evidence type="ECO:0000256" key="2">
    <source>
        <dbReference type="PROSITE-ProRule" id="PRU00076"/>
    </source>
</evidence>
<dbReference type="PROSITE" id="PS00022">
    <property type="entry name" value="EGF_1"/>
    <property type="match status" value="4"/>
</dbReference>
<dbReference type="Gene3D" id="4.10.400.10">
    <property type="entry name" value="Low-density Lipoprotein Receptor"/>
    <property type="match status" value="2"/>
</dbReference>
<feature type="transmembrane region" description="Helical" evidence="4">
    <location>
        <begin position="1423"/>
        <end position="1446"/>
    </location>
</feature>
<evidence type="ECO:0000256" key="4">
    <source>
        <dbReference type="SAM" id="Phobius"/>
    </source>
</evidence>
<dbReference type="PROSITE" id="PS50026">
    <property type="entry name" value="EGF_3"/>
    <property type="match status" value="3"/>
</dbReference>
<dbReference type="InterPro" id="IPR036055">
    <property type="entry name" value="LDL_receptor-like_sf"/>
</dbReference>
<evidence type="ECO:0000259" key="5">
    <source>
        <dbReference type="PROSITE" id="PS50026"/>
    </source>
</evidence>
<dbReference type="SUPFAM" id="SSF52266">
    <property type="entry name" value="SGNH hydrolase"/>
    <property type="match status" value="1"/>
</dbReference>
<feature type="disulfide bond" evidence="2">
    <location>
        <begin position="1063"/>
        <end position="1072"/>
    </location>
</feature>
<dbReference type="SUPFAM" id="SSF57424">
    <property type="entry name" value="LDL receptor-like module"/>
    <property type="match status" value="2"/>
</dbReference>
<dbReference type="PROSITE" id="PS50068">
    <property type="entry name" value="LDLRA_2"/>
    <property type="match status" value="3"/>
</dbReference>
<feature type="transmembrane region" description="Helical" evidence="4">
    <location>
        <begin position="1390"/>
        <end position="1411"/>
    </location>
</feature>
<dbReference type="InterPro" id="IPR039329">
    <property type="entry name" value="SIAE"/>
</dbReference>
<feature type="disulfide bond" evidence="2">
    <location>
        <begin position="1262"/>
        <end position="1271"/>
    </location>
</feature>
<feature type="transmembrane region" description="Helical" evidence="4">
    <location>
        <begin position="1301"/>
        <end position="1324"/>
    </location>
</feature>
<dbReference type="InterPro" id="IPR036514">
    <property type="entry name" value="SGNH_hydro_sf"/>
</dbReference>
<dbReference type="CDD" id="cd00112">
    <property type="entry name" value="LDLa"/>
    <property type="match status" value="2"/>
</dbReference>
<dbReference type="Proteomes" id="UP000663844">
    <property type="component" value="Unassembled WGS sequence"/>
</dbReference>
<keyword evidence="4" id="KW-1133">Transmembrane helix</keyword>
<name>A0A818SIQ7_9BILA</name>
<feature type="disulfide bond" evidence="3">
    <location>
        <begin position="74"/>
        <end position="89"/>
    </location>
</feature>
<feature type="domain" description="EGF-like" evidence="5">
    <location>
        <begin position="1035"/>
        <end position="1073"/>
    </location>
</feature>
<organism evidence="6 7">
    <name type="scientific">Adineta steineri</name>
    <dbReference type="NCBI Taxonomy" id="433720"/>
    <lineage>
        <taxon>Eukaryota</taxon>
        <taxon>Metazoa</taxon>
        <taxon>Spiralia</taxon>
        <taxon>Gnathifera</taxon>
        <taxon>Rotifera</taxon>
        <taxon>Eurotatoria</taxon>
        <taxon>Bdelloidea</taxon>
        <taxon>Adinetida</taxon>
        <taxon>Adinetidae</taxon>
        <taxon>Adineta</taxon>
    </lineage>
</organism>
<dbReference type="EMBL" id="CAJOAZ010000554">
    <property type="protein sequence ID" value="CAF3673438.1"/>
    <property type="molecule type" value="Genomic_DNA"/>
</dbReference>
<feature type="domain" description="EGF-like" evidence="5">
    <location>
        <begin position="949"/>
        <end position="988"/>
    </location>
</feature>
<evidence type="ECO:0000313" key="6">
    <source>
        <dbReference type="EMBL" id="CAF3673438.1"/>
    </source>
</evidence>
<comment type="caution">
    <text evidence="2">Lacks conserved residue(s) required for the propagation of feature annotation.</text>
</comment>
<feature type="domain" description="EGF-like" evidence="5">
    <location>
        <begin position="1234"/>
        <end position="1272"/>
    </location>
</feature>
<feature type="disulfide bond" evidence="2">
    <location>
        <begin position="978"/>
        <end position="987"/>
    </location>
</feature>
<keyword evidence="1 2" id="KW-1015">Disulfide bond</keyword>
<reference evidence="6" key="1">
    <citation type="submission" date="2021-02" db="EMBL/GenBank/DDBJ databases">
        <authorList>
            <person name="Nowell W R."/>
        </authorList>
    </citation>
    <scope>NUCLEOTIDE SEQUENCE</scope>
</reference>
<comment type="caution">
    <text evidence="6">The sequence shown here is derived from an EMBL/GenBank/DDBJ whole genome shotgun (WGS) entry which is preliminary data.</text>
</comment>
<keyword evidence="4" id="KW-0812">Transmembrane</keyword>
<evidence type="ECO:0000256" key="3">
    <source>
        <dbReference type="PROSITE-ProRule" id="PRU00124"/>
    </source>
</evidence>
<dbReference type="SUPFAM" id="SSF81321">
    <property type="entry name" value="Family A G protein-coupled receptor-like"/>
    <property type="match status" value="1"/>
</dbReference>
<dbReference type="Pfam" id="PF00057">
    <property type="entry name" value="Ldl_recept_a"/>
    <property type="match status" value="2"/>
</dbReference>
<dbReference type="Gene3D" id="2.10.25.10">
    <property type="entry name" value="Laminin"/>
    <property type="match status" value="1"/>
</dbReference>
<keyword evidence="4" id="KW-0472">Membrane</keyword>
<evidence type="ECO:0000256" key="1">
    <source>
        <dbReference type="ARBA" id="ARBA00023157"/>
    </source>
</evidence>
<feature type="disulfide bond" evidence="3">
    <location>
        <begin position="104"/>
        <end position="122"/>
    </location>
</feature>
<feature type="transmembrane region" description="Helical" evidence="4">
    <location>
        <begin position="1336"/>
        <end position="1357"/>
    </location>
</feature>
<dbReference type="SUPFAM" id="SSF57196">
    <property type="entry name" value="EGF/Laminin"/>
    <property type="match status" value="1"/>
</dbReference>
<dbReference type="InterPro" id="IPR000742">
    <property type="entry name" value="EGF"/>
</dbReference>
<feature type="disulfide bond" evidence="2">
    <location>
        <begin position="1044"/>
        <end position="1061"/>
    </location>
</feature>
<feature type="disulfide bond" evidence="3">
    <location>
        <begin position="97"/>
        <end position="109"/>
    </location>
</feature>
<dbReference type="Gene3D" id="1.20.1070.10">
    <property type="entry name" value="Rhodopsin 7-helix transmembrane proteins"/>
    <property type="match status" value="1"/>
</dbReference>
<dbReference type="GO" id="GO:0001681">
    <property type="term" value="F:sialate O-acetylesterase activity"/>
    <property type="evidence" value="ECO:0007669"/>
    <property type="project" value="InterPro"/>
</dbReference>
<dbReference type="GO" id="GO:0005975">
    <property type="term" value="P:carbohydrate metabolic process"/>
    <property type="evidence" value="ECO:0007669"/>
    <property type="project" value="TreeGrafter"/>
</dbReference>
<evidence type="ECO:0000313" key="7">
    <source>
        <dbReference type="Proteomes" id="UP000663844"/>
    </source>
</evidence>
<feature type="disulfide bond" evidence="3">
    <location>
        <begin position="516"/>
        <end position="534"/>
    </location>
</feature>
<proteinExistence type="predicted"/>
<dbReference type="SMART" id="SM00181">
    <property type="entry name" value="EGF"/>
    <property type="match status" value="4"/>
</dbReference>
<gene>
    <name evidence="6" type="ORF">OXD698_LOCUS10414</name>
</gene>
<dbReference type="PANTHER" id="PTHR22901">
    <property type="entry name" value="SIALATE O-ACETYLESTERASE"/>
    <property type="match status" value="1"/>
</dbReference>
<feature type="disulfide bond" evidence="3">
    <location>
        <begin position="509"/>
        <end position="521"/>
    </location>
</feature>
<dbReference type="SMART" id="SM00192">
    <property type="entry name" value="LDLa"/>
    <property type="match status" value="6"/>
</dbReference>
<protein>
    <recommendedName>
        <fullName evidence="5">EGF-like domain-containing protein</fullName>
    </recommendedName>
</protein>
<dbReference type="InterPro" id="IPR002172">
    <property type="entry name" value="LDrepeatLR_classA_rpt"/>
</dbReference>
<dbReference type="Gene3D" id="3.40.50.1110">
    <property type="entry name" value="SGNH hydrolase"/>
    <property type="match status" value="1"/>
</dbReference>
<dbReference type="PRINTS" id="PR00261">
    <property type="entry name" value="LDLRECEPTOR"/>
</dbReference>
<accession>A0A818SIQ7</accession>
<feature type="disulfide bond" evidence="3">
    <location>
        <begin position="55"/>
        <end position="67"/>
    </location>
</feature>
<dbReference type="PANTHER" id="PTHR22901:SF0">
    <property type="entry name" value="SIALATE O-ACETYLESTERASE"/>
    <property type="match status" value="1"/>
</dbReference>
<sequence>MILNLQELRALCSTRDANCEYLLPLGLTFAELLASATILKVHNPVSVQIHGDIICYTTLKCDSGLLCLDWRDICDGVQQCMSGLDEENCDHLEFNECSDDEYRCMSGMCISEKYFLDGEFDCLDWSDEIPYYDDTNCPKNEVSAECDDRICPPNQWSCGDGQCILDRFGFQIDSKYPKCVSQRDQYFICETYYERQKWTLPNGRCYEGKQYNDSTTIDSINYEPCEYLLRCGFSRGIATGCPCMSQSSCASYMSTICAWNYIRYPKLGVVAPYALTYYLQQRTSSIKRPDQILIDGVIKCKGILADIRNVQLLTVWTNRNLEQALCQRQKNRSNLNSHLYDQHCHHPSLTFNNRSYNSTDICKISKECISIYRLRDGIQDCVDQMDETTTASISVICSKMQRYRFRCSIEEPTCLSVTALGNNQKNCQNAYDELWLGNEINVIDMNCNRFQKGQCEFLQKYIENSWTSYSNSDTTELLRISFHEYCDTFWNLASKEDEDLDECKNWWVCPEEQWQCHTGQCIDEKWVLDGEWDCFDASDEGDIFSRLISDRNFKIISPIVLWVRKNDLNIREPFSEICNPATEFPCFPLSTSVLLSNLTHNRPCINRSQIGDGHMDCYGAIDERNTIEHCNKFTMLGHNFKCASTDQCIPYQDHCFRDRCNISFDDGFWCDLQRSSLDCNSSLDSVCFNGHCAKKGRCNRAVDCSSGEDEYMCNYKSTSKSNITSYRQNKQDSVKVRKRILRLIPFPIQANVTRIEQNSTIETTLTKRTSWDGLSTEFAYRCNRGVGIQAYNDSIVCFCPPQYYGDKCQYHTDRITVLLHLNLSQSIYTIDSDIHIVLKMVVLFLFNDEVIMNHIFHVRPAVEIFVYTKKMVHFLYSRSSRLLQHKQQRYFNHSNIISDHPYSVRIEMYEEKYSEKLILMAVWQYPIYFDYLPVFRLAEVLRLTDMNMRQNPCFNHRCSPNQECQPLLNEKSKYICLCKNNYGGKNCSIAHRHCMTGYCAFGSLCKPNYRGLLVGNEPPYCICPSHRFGEQCAIEHDQCLSKPCQNDGSCFPTSKPNTVLCLCTEKYYGGHCEWKKFETKVYINESPYHAAAVVQYFHIDSFSLRLILTHQQVYRTLPTTVQYWQEKETAPEIILVKLYSSSQTDVTAQLYAISIQLNVTSIETVSQLTETTQCVNVHSLISKHQTQAKSNFSRIKYHHLCRNNTSLLCFRDDFYLCLCSDNHSRAECFHYDDKLDHCSYCLSGGQCLKGDRFRAKDFICLCPSCHSGSRCQFNSKSFAFTLDQLFFGDLTSNDQNITVRLLIVIPILLFLIAIPNNFFSILTFRRQTCLTNGVGQYLLCMSIINQFNLGFLAARLVHLAMILTGLHTQPVLANYLCKILNYLLTSSGRMVYWLSSLVAIERAYMTLFLNGRWLKKPYVARRLIIITVAGILITGMYELFFVKVLFGVHHNNDATIKTMVTYEKADQTLQSHGILRFANYYQDHMVLQRAPQRAVVWGYGDTNAVTILSINNKFYHTISGPVAVNKLVIVTQPVANGSVVSISLNDVRFGDVWICSGQSNMPMAIVDNFNASEEIAQAANYPKIRLFTASLRSSPTPVEELLQITQSWSVAGPSSVGGPSYAYASATCWIYGRMIHVGLGGQPIGLIATSWGGAIIEVWMPPQALIDCGIST</sequence>
<keyword evidence="2" id="KW-0245">EGF-like domain</keyword>